<accession>A0A2W5F1P0</accession>
<evidence type="ECO:0000256" key="1">
    <source>
        <dbReference type="ARBA" id="ARBA00006171"/>
    </source>
</evidence>
<feature type="binding site" evidence="3">
    <location>
        <position position="75"/>
    </location>
    <ligand>
        <name>substrate</name>
    </ligand>
</feature>
<dbReference type="GO" id="GO:0050308">
    <property type="term" value="F:sugar-phosphatase activity"/>
    <property type="evidence" value="ECO:0007669"/>
    <property type="project" value="TreeGrafter"/>
</dbReference>
<feature type="binding site" evidence="4">
    <location>
        <position position="168"/>
    </location>
    <ligand>
        <name>Mg(2+)</name>
        <dbReference type="ChEBI" id="CHEBI:18420"/>
    </ligand>
</feature>
<comment type="caution">
    <text evidence="6">The sequence shown here is derived from an EMBL/GenBank/DDBJ whole genome shotgun (WGS) entry which is preliminary data.</text>
</comment>
<dbReference type="Pfam" id="PF00702">
    <property type="entry name" value="Hydrolase"/>
    <property type="match status" value="1"/>
</dbReference>
<feature type="binding site" evidence="4">
    <location>
        <position position="10"/>
    </location>
    <ligand>
        <name>Mg(2+)</name>
        <dbReference type="ChEBI" id="CHEBI:18420"/>
    </ligand>
</feature>
<dbReference type="NCBIfam" id="TIGR01990">
    <property type="entry name" value="bPGM"/>
    <property type="match status" value="1"/>
</dbReference>
<evidence type="ECO:0000256" key="5">
    <source>
        <dbReference type="PIRSR" id="PIRSR610972-4"/>
    </source>
</evidence>
<dbReference type="InterPro" id="IPR006439">
    <property type="entry name" value="HAD-SF_hydro_IA"/>
</dbReference>
<sequence length="216" mass="23556">MIKGCLFDLDGVIVDTAKFHFLAWQRLAKSLGIDFNETQNEELKGVSRIDSLKKILAWGKIEKSEEEIEKLATQKNEWYVEMINTIRPGDELPGARSFLQDLRNAGLKIALGSASKNAGTILDKLNIVSLFDAVIDGNQVKNSKPDPEVFLKGAEALGLESMECVVFEDALAGIEAAKAGKMYSIGIGDPSVLGIADKVFTGLNEIKLNDVLSLDK</sequence>
<evidence type="ECO:0000256" key="2">
    <source>
        <dbReference type="PIRSR" id="PIRSR610972-1"/>
    </source>
</evidence>
<reference evidence="6 7" key="1">
    <citation type="submission" date="2017-11" db="EMBL/GenBank/DDBJ databases">
        <title>Infants hospitalized years apart are colonized by the same room-sourced microbial strains.</title>
        <authorList>
            <person name="Brooks B."/>
            <person name="Olm M.R."/>
            <person name="Firek B.A."/>
            <person name="Baker R."/>
            <person name="Thomas B.C."/>
            <person name="Morowitz M.J."/>
            <person name="Banfield J.F."/>
        </authorList>
    </citation>
    <scope>NUCLEOTIDE SEQUENCE [LARGE SCALE GENOMIC DNA]</scope>
    <source>
        <strain evidence="6">S2_009_000_R2_76</strain>
    </source>
</reference>
<dbReference type="PANTHER" id="PTHR43481:SF4">
    <property type="entry name" value="GLYCEROL-1-PHOSPHATE PHOSPHOHYDROLASE 1-RELATED"/>
    <property type="match status" value="1"/>
</dbReference>
<feature type="binding site" evidence="4">
    <location>
        <position position="169"/>
    </location>
    <ligand>
        <name>Mg(2+)</name>
        <dbReference type="ChEBI" id="CHEBI:18420"/>
    </ligand>
</feature>
<dbReference type="SFLD" id="SFLDG01129">
    <property type="entry name" value="C1.5:_HAD__Beta-PGM__Phosphata"/>
    <property type="match status" value="1"/>
</dbReference>
<organism evidence="6 7">
    <name type="scientific">Pseudopedobacter saltans</name>
    <dbReference type="NCBI Taxonomy" id="151895"/>
    <lineage>
        <taxon>Bacteria</taxon>
        <taxon>Pseudomonadati</taxon>
        <taxon>Bacteroidota</taxon>
        <taxon>Sphingobacteriia</taxon>
        <taxon>Sphingobacteriales</taxon>
        <taxon>Sphingobacteriaceae</taxon>
        <taxon>Pseudopedobacter</taxon>
    </lineage>
</organism>
<feature type="binding site" evidence="3">
    <location>
        <begin position="113"/>
        <end position="117"/>
    </location>
    <ligand>
        <name>substrate</name>
    </ligand>
</feature>
<dbReference type="InterPro" id="IPR036412">
    <property type="entry name" value="HAD-like_sf"/>
</dbReference>
<feature type="binding site" evidence="3">
    <location>
        <begin position="43"/>
        <end position="48"/>
    </location>
    <ligand>
        <name>substrate</name>
    </ligand>
</feature>
<dbReference type="InterPro" id="IPR023214">
    <property type="entry name" value="HAD_sf"/>
</dbReference>
<dbReference type="Gene3D" id="1.10.150.240">
    <property type="entry name" value="Putative phosphatase, domain 2"/>
    <property type="match status" value="1"/>
</dbReference>
<evidence type="ECO:0000256" key="4">
    <source>
        <dbReference type="PIRSR" id="PIRSR610972-3"/>
    </source>
</evidence>
<protein>
    <submittedName>
        <fullName evidence="6">Beta-phosphoglucomutase</fullName>
    </submittedName>
</protein>
<dbReference type="PANTHER" id="PTHR43481">
    <property type="entry name" value="FRUCTOSE-1-PHOSPHATE PHOSPHATASE"/>
    <property type="match status" value="1"/>
</dbReference>
<dbReference type="EMBL" id="QFOI01000183">
    <property type="protein sequence ID" value="PZP47727.1"/>
    <property type="molecule type" value="Genomic_DNA"/>
</dbReference>
<feature type="active site" description="Nucleophile" evidence="2">
    <location>
        <position position="8"/>
    </location>
</feature>
<dbReference type="CDD" id="cd02598">
    <property type="entry name" value="HAD_BPGM"/>
    <property type="match status" value="1"/>
</dbReference>
<dbReference type="InterPro" id="IPR010976">
    <property type="entry name" value="B-phosphoglucomutase_hydrolase"/>
</dbReference>
<dbReference type="InterPro" id="IPR051806">
    <property type="entry name" value="HAD-like_SPP"/>
</dbReference>
<feature type="binding site" evidence="3">
    <location>
        <begin position="8"/>
        <end position="10"/>
    </location>
    <ligand>
        <name>substrate</name>
    </ligand>
</feature>
<dbReference type="GO" id="GO:0005975">
    <property type="term" value="P:carbohydrate metabolic process"/>
    <property type="evidence" value="ECO:0007669"/>
    <property type="project" value="InterPro"/>
</dbReference>
<dbReference type="SUPFAM" id="SSF56784">
    <property type="entry name" value="HAD-like"/>
    <property type="match status" value="1"/>
</dbReference>
<dbReference type="AlphaFoldDB" id="A0A2W5F1P0"/>
<dbReference type="GO" id="GO:0000287">
    <property type="term" value="F:magnesium ion binding"/>
    <property type="evidence" value="ECO:0007669"/>
    <property type="project" value="InterPro"/>
</dbReference>
<evidence type="ECO:0000313" key="7">
    <source>
        <dbReference type="Proteomes" id="UP000249645"/>
    </source>
</evidence>
<feature type="binding site" evidence="3">
    <location>
        <position position="24"/>
    </location>
    <ligand>
        <name>substrate</name>
    </ligand>
</feature>
<keyword evidence="4" id="KW-0479">Metal-binding</keyword>
<gene>
    <name evidence="6" type="primary">pgmB</name>
    <name evidence="6" type="ORF">DI598_10720</name>
</gene>
<dbReference type="PRINTS" id="PR00413">
    <property type="entry name" value="HADHALOGNASE"/>
</dbReference>
<dbReference type="NCBIfam" id="TIGR01509">
    <property type="entry name" value="HAD-SF-IA-v3"/>
    <property type="match status" value="1"/>
</dbReference>
<comment type="similarity">
    <text evidence="1">Belongs to the HAD-like hydrolase superfamily. CbbY/CbbZ/Gph/YieH family.</text>
</comment>
<name>A0A2W5F1P0_9SPHI</name>
<dbReference type="Gene3D" id="3.40.50.1000">
    <property type="entry name" value="HAD superfamily/HAD-like"/>
    <property type="match status" value="1"/>
</dbReference>
<dbReference type="SFLD" id="SFLDG01135">
    <property type="entry name" value="C1.5.6:_HAD__Beta-PGM__Phospha"/>
    <property type="match status" value="1"/>
</dbReference>
<proteinExistence type="inferred from homology"/>
<feature type="active site" description="Proton donor/acceptor" evidence="2">
    <location>
        <position position="10"/>
    </location>
</feature>
<comment type="cofactor">
    <cofactor evidence="4">
        <name>Mg(2+)</name>
        <dbReference type="ChEBI" id="CHEBI:18420"/>
    </cofactor>
    <text evidence="4">Binds 2 magnesium ions per subunit.</text>
</comment>
<dbReference type="NCBIfam" id="TIGR02009">
    <property type="entry name" value="PGMB-YQAB-SF"/>
    <property type="match status" value="1"/>
</dbReference>
<evidence type="ECO:0000313" key="6">
    <source>
        <dbReference type="EMBL" id="PZP47727.1"/>
    </source>
</evidence>
<evidence type="ECO:0000256" key="3">
    <source>
        <dbReference type="PIRSR" id="PIRSR610972-2"/>
    </source>
</evidence>
<dbReference type="InterPro" id="IPR023198">
    <property type="entry name" value="PGP-like_dom2"/>
</dbReference>
<keyword evidence="4" id="KW-0460">Magnesium</keyword>
<dbReference type="GO" id="GO:0008801">
    <property type="term" value="F:beta-phosphoglucomutase activity"/>
    <property type="evidence" value="ECO:0007669"/>
    <property type="project" value="InterPro"/>
</dbReference>
<feature type="site" description="Important for catalytic activity and assists the phosphoryl transfer reaction to Asp8 by balancing charge and orienting the reacting groups" evidence="5">
    <location>
        <position position="144"/>
    </location>
</feature>
<feature type="binding site" evidence="4">
    <location>
        <position position="8"/>
    </location>
    <ligand>
        <name>Mg(2+)</name>
        <dbReference type="ChEBI" id="CHEBI:18420"/>
    </ligand>
</feature>
<feature type="binding site" evidence="3">
    <location>
        <position position="144"/>
    </location>
    <ligand>
        <name>substrate</name>
    </ligand>
</feature>
<dbReference type="Proteomes" id="UP000249645">
    <property type="component" value="Unassembled WGS sequence"/>
</dbReference>
<feature type="binding site" evidence="3">
    <location>
        <position position="51"/>
    </location>
    <ligand>
        <name>substrate</name>
    </ligand>
</feature>
<dbReference type="SFLD" id="SFLDS00003">
    <property type="entry name" value="Haloacid_Dehalogenase"/>
    <property type="match status" value="1"/>
</dbReference>
<dbReference type="InterPro" id="IPR010972">
    <property type="entry name" value="Beta-PGM"/>
</dbReference>
<feature type="site" description="Important for catalytic activity and assists the phosphoryl transfer reaction to Asp8 by balancing charge and orienting the reacting groups" evidence="5">
    <location>
        <position position="113"/>
    </location>
</feature>